<organism evidence="2 3">
    <name type="scientific">Geomonas diazotrophica</name>
    <dbReference type="NCBI Taxonomy" id="2843197"/>
    <lineage>
        <taxon>Bacteria</taxon>
        <taxon>Pseudomonadati</taxon>
        <taxon>Thermodesulfobacteriota</taxon>
        <taxon>Desulfuromonadia</taxon>
        <taxon>Geobacterales</taxon>
        <taxon>Geobacteraceae</taxon>
        <taxon>Geomonas</taxon>
    </lineage>
</organism>
<accession>A0ABX8JNA3</accession>
<reference evidence="2 3" key="1">
    <citation type="submission" date="2021-06" db="EMBL/GenBank/DDBJ databases">
        <title>Gemonas diversity in paddy soil.</title>
        <authorList>
            <person name="Liu G."/>
        </authorList>
    </citation>
    <scope>NUCLEOTIDE SEQUENCE [LARGE SCALE GENOMIC DNA]</scope>
    <source>
        <strain evidence="2 3">RG29</strain>
    </source>
</reference>
<name>A0ABX8JNA3_9BACT</name>
<keyword evidence="1" id="KW-0732">Signal</keyword>
<keyword evidence="3" id="KW-1185">Reference proteome</keyword>
<feature type="chain" id="PRO_5045502273" evidence="1">
    <location>
        <begin position="26"/>
        <end position="224"/>
    </location>
</feature>
<protein>
    <submittedName>
        <fullName evidence="2">Uncharacterized protein</fullName>
    </submittedName>
</protein>
<dbReference type="EMBL" id="CP076724">
    <property type="protein sequence ID" value="QWV98576.1"/>
    <property type="molecule type" value="Genomic_DNA"/>
</dbReference>
<feature type="signal peptide" evidence="1">
    <location>
        <begin position="1"/>
        <end position="25"/>
    </location>
</feature>
<evidence type="ECO:0000256" key="1">
    <source>
        <dbReference type="SAM" id="SignalP"/>
    </source>
</evidence>
<sequence>MLKKQTVPALAMSFLVMMSSGCTHNMRITNADDYFIPPAAVPKQTVKLGVTSANSSQPQNSRYISAIVDALQRNSAVERVIYPYTAANKDQADAVIDLSVNPRYDGKGSNFFVNWPGFLIFAPAIWGYGYTADISTEATITNLKNGKSQQLSVPAHYEFRQAEIDRTWTEVGWFEVGIIPLIGGIAFTGYDDDLTPEFIKNVGPSYGPYVATKTTKAVFDSLGY</sequence>
<gene>
    <name evidence="2" type="ORF">KP005_04610</name>
</gene>
<dbReference type="PROSITE" id="PS51257">
    <property type="entry name" value="PROKAR_LIPOPROTEIN"/>
    <property type="match status" value="1"/>
</dbReference>
<evidence type="ECO:0000313" key="3">
    <source>
        <dbReference type="Proteomes" id="UP000683493"/>
    </source>
</evidence>
<proteinExistence type="predicted"/>
<dbReference type="Proteomes" id="UP000683493">
    <property type="component" value="Chromosome"/>
</dbReference>
<evidence type="ECO:0000313" key="2">
    <source>
        <dbReference type="EMBL" id="QWV98576.1"/>
    </source>
</evidence>